<feature type="transmembrane region" description="Helical" evidence="8">
    <location>
        <begin position="58"/>
        <end position="78"/>
    </location>
</feature>
<feature type="transmembrane region" description="Helical" evidence="8">
    <location>
        <begin position="25"/>
        <end position="46"/>
    </location>
</feature>
<gene>
    <name evidence="10" type="ORF">ABID21_000971</name>
</gene>
<dbReference type="InterPro" id="IPR036259">
    <property type="entry name" value="MFS_trans_sf"/>
</dbReference>
<dbReference type="SUPFAM" id="SSF103473">
    <property type="entry name" value="MFS general substrate transporter"/>
    <property type="match status" value="1"/>
</dbReference>
<feature type="domain" description="Major facilitator superfamily (MFS) profile" evidence="9">
    <location>
        <begin position="24"/>
        <end position="407"/>
    </location>
</feature>
<dbReference type="InterPro" id="IPR020846">
    <property type="entry name" value="MFS_dom"/>
</dbReference>
<keyword evidence="5 8" id="KW-0812">Transmembrane</keyword>
<evidence type="ECO:0000313" key="11">
    <source>
        <dbReference type="Proteomes" id="UP001549031"/>
    </source>
</evidence>
<dbReference type="Gene3D" id="1.20.1720.10">
    <property type="entry name" value="Multidrug resistance protein D"/>
    <property type="match status" value="1"/>
</dbReference>
<dbReference type="PROSITE" id="PS00216">
    <property type="entry name" value="SUGAR_TRANSPORT_1"/>
    <property type="match status" value="1"/>
</dbReference>
<feature type="transmembrane region" description="Helical" evidence="8">
    <location>
        <begin position="285"/>
        <end position="311"/>
    </location>
</feature>
<evidence type="ECO:0000256" key="8">
    <source>
        <dbReference type="RuleBase" id="RU365088"/>
    </source>
</evidence>
<dbReference type="InterPro" id="IPR050189">
    <property type="entry name" value="MFS_Efflux_Transporters"/>
</dbReference>
<evidence type="ECO:0000313" key="10">
    <source>
        <dbReference type="EMBL" id="MET3584870.1"/>
    </source>
</evidence>
<proteinExistence type="inferred from homology"/>
<comment type="similarity">
    <text evidence="2 8">Belongs to the major facilitator superfamily. Bcr/CmlA family.</text>
</comment>
<keyword evidence="8" id="KW-0997">Cell inner membrane</keyword>
<dbReference type="RefSeq" id="WP_247242866.1">
    <property type="nucleotide sequence ID" value="NZ_JALJRA010000003.1"/>
</dbReference>
<evidence type="ECO:0000259" key="9">
    <source>
        <dbReference type="PROSITE" id="PS50850"/>
    </source>
</evidence>
<comment type="caution">
    <text evidence="10">The sequence shown here is derived from an EMBL/GenBank/DDBJ whole genome shotgun (WGS) entry which is preliminary data.</text>
</comment>
<dbReference type="NCBIfam" id="TIGR00710">
    <property type="entry name" value="efflux_Bcr_CflA"/>
    <property type="match status" value="1"/>
</dbReference>
<keyword evidence="6 8" id="KW-1133">Transmembrane helix</keyword>
<evidence type="ECO:0000256" key="2">
    <source>
        <dbReference type="ARBA" id="ARBA00006236"/>
    </source>
</evidence>
<evidence type="ECO:0000256" key="1">
    <source>
        <dbReference type="ARBA" id="ARBA00004651"/>
    </source>
</evidence>
<evidence type="ECO:0000256" key="4">
    <source>
        <dbReference type="ARBA" id="ARBA00022475"/>
    </source>
</evidence>
<keyword evidence="3 8" id="KW-0813">Transport</keyword>
<dbReference type="InterPro" id="IPR005829">
    <property type="entry name" value="Sugar_transporter_CS"/>
</dbReference>
<accession>A0ABV2H2V9</accession>
<name>A0ABV2H2V9_9HYPH</name>
<evidence type="ECO:0000256" key="5">
    <source>
        <dbReference type="ARBA" id="ARBA00022692"/>
    </source>
</evidence>
<feature type="transmembrane region" description="Helical" evidence="8">
    <location>
        <begin position="90"/>
        <end position="109"/>
    </location>
</feature>
<sequence length="418" mass="43505">MTTLNGREQSAGTRRFLDRGTPPHIATLVLAAGLAAMSMNIFLPSLAAMADHFGTSYAVMQFAVSGYLAGTAAIQIAIGPLSDIFGRRPVMIGGIVLLLLGTLICAFAPNIAVFMAGRMIQTGVVAGIVLSRAIVRDMVPMDEAASMIGYVTMGMSVVPMIAPTLGGLLNDLFGWQASFFALLISGLLVLALVWRDLGETNTAQSASFGAQFRSWPQLLTSRRFWGYTLTATFSSGVFFSFLGGAPFVGTVLFQLSPAALGLYFFGMAAGYMLGNYLSGRYARRFGIGPMMVSGNIVNVIGLALAFLLSVLDAAHPLAFFGPLSLIGVGNGLTLPSANAGMVSVRPHLAGSASGLGGAIMLGGGAALSVVAGAVLHADGGTLPLLVVMTVTALLALLATEYVRLIDRREGELAQENLR</sequence>
<feature type="transmembrane region" description="Helical" evidence="8">
    <location>
        <begin position="224"/>
        <end position="245"/>
    </location>
</feature>
<dbReference type="PANTHER" id="PTHR43124">
    <property type="entry name" value="PURINE EFFLUX PUMP PBUE"/>
    <property type="match status" value="1"/>
</dbReference>
<dbReference type="CDD" id="cd17320">
    <property type="entry name" value="MFS_MdfA_MDR_like"/>
    <property type="match status" value="1"/>
</dbReference>
<feature type="transmembrane region" description="Helical" evidence="8">
    <location>
        <begin position="115"/>
        <end position="135"/>
    </location>
</feature>
<keyword evidence="4" id="KW-1003">Cell membrane</keyword>
<feature type="transmembrane region" description="Helical" evidence="8">
    <location>
        <begin position="175"/>
        <end position="194"/>
    </location>
</feature>
<evidence type="ECO:0000256" key="6">
    <source>
        <dbReference type="ARBA" id="ARBA00022989"/>
    </source>
</evidence>
<feature type="transmembrane region" description="Helical" evidence="8">
    <location>
        <begin position="317"/>
        <end position="334"/>
    </location>
</feature>
<protein>
    <recommendedName>
        <fullName evidence="8">Bcr/CflA family efflux transporter</fullName>
    </recommendedName>
</protein>
<dbReference type="PROSITE" id="PS50850">
    <property type="entry name" value="MFS"/>
    <property type="match status" value="1"/>
</dbReference>
<dbReference type="Proteomes" id="UP001549031">
    <property type="component" value="Unassembled WGS sequence"/>
</dbReference>
<feature type="transmembrane region" description="Helical" evidence="8">
    <location>
        <begin position="355"/>
        <end position="375"/>
    </location>
</feature>
<keyword evidence="7 8" id="KW-0472">Membrane</keyword>
<dbReference type="Pfam" id="PF07690">
    <property type="entry name" value="MFS_1"/>
    <property type="match status" value="1"/>
</dbReference>
<dbReference type="InterPro" id="IPR004812">
    <property type="entry name" value="Efflux_drug-R_Bcr/CmlA"/>
</dbReference>
<dbReference type="InterPro" id="IPR011701">
    <property type="entry name" value="MFS"/>
</dbReference>
<dbReference type="PANTHER" id="PTHR43124:SF3">
    <property type="entry name" value="CHLORAMPHENICOL EFFLUX PUMP RV0191"/>
    <property type="match status" value="1"/>
</dbReference>
<reference evidence="10 11" key="1">
    <citation type="submission" date="2024-06" db="EMBL/GenBank/DDBJ databases">
        <title>Genomic Encyclopedia of Type Strains, Phase IV (KMG-IV): sequencing the most valuable type-strain genomes for metagenomic binning, comparative biology and taxonomic classification.</title>
        <authorList>
            <person name="Goeker M."/>
        </authorList>
    </citation>
    <scope>NUCLEOTIDE SEQUENCE [LARGE SCALE GENOMIC DNA]</scope>
    <source>
        <strain evidence="10 11">DSM 105042</strain>
    </source>
</reference>
<comment type="subcellular location">
    <subcellularLocation>
        <location evidence="8">Cell inner membrane</location>
        <topology evidence="8">Multi-pass membrane protein</topology>
    </subcellularLocation>
    <subcellularLocation>
        <location evidence="1">Cell membrane</location>
        <topology evidence="1">Multi-pass membrane protein</topology>
    </subcellularLocation>
</comment>
<evidence type="ECO:0000256" key="7">
    <source>
        <dbReference type="ARBA" id="ARBA00023136"/>
    </source>
</evidence>
<feature type="transmembrane region" description="Helical" evidence="8">
    <location>
        <begin position="147"/>
        <end position="169"/>
    </location>
</feature>
<feature type="transmembrane region" description="Helical" evidence="8">
    <location>
        <begin position="251"/>
        <end position="273"/>
    </location>
</feature>
<organism evidence="10 11">
    <name type="scientific">Pseudorhizobium tarimense</name>
    <dbReference type="NCBI Taxonomy" id="1079109"/>
    <lineage>
        <taxon>Bacteria</taxon>
        <taxon>Pseudomonadati</taxon>
        <taxon>Pseudomonadota</taxon>
        <taxon>Alphaproteobacteria</taxon>
        <taxon>Hyphomicrobiales</taxon>
        <taxon>Rhizobiaceae</taxon>
        <taxon>Rhizobium/Agrobacterium group</taxon>
        <taxon>Pseudorhizobium</taxon>
    </lineage>
</organism>
<keyword evidence="11" id="KW-1185">Reference proteome</keyword>
<dbReference type="EMBL" id="JBEPLJ010000003">
    <property type="protein sequence ID" value="MET3584870.1"/>
    <property type="molecule type" value="Genomic_DNA"/>
</dbReference>
<feature type="transmembrane region" description="Helical" evidence="8">
    <location>
        <begin position="381"/>
        <end position="399"/>
    </location>
</feature>
<evidence type="ECO:0000256" key="3">
    <source>
        <dbReference type="ARBA" id="ARBA00022448"/>
    </source>
</evidence>